<evidence type="ECO:0000313" key="3">
    <source>
        <dbReference type="Proteomes" id="UP001221302"/>
    </source>
</evidence>
<gene>
    <name evidence="2" type="ORF">P0M35_06515</name>
</gene>
<proteinExistence type="predicted"/>
<protein>
    <submittedName>
        <fullName evidence="2">Uncharacterized protein</fullName>
    </submittedName>
</protein>
<sequence>MLRGQKNISSTAGTPQTENQKPKLLDLVTTELRIKISLDTKTNGLILCKPYF</sequence>
<organism evidence="2 3">
    <name type="scientific">Stygiobacter electus</name>
    <dbReference type="NCBI Taxonomy" id="3032292"/>
    <lineage>
        <taxon>Bacteria</taxon>
        <taxon>Pseudomonadati</taxon>
        <taxon>Ignavibacteriota</taxon>
        <taxon>Ignavibacteria</taxon>
        <taxon>Ignavibacteriales</taxon>
        <taxon>Melioribacteraceae</taxon>
        <taxon>Stygiobacter</taxon>
    </lineage>
</organism>
<dbReference type="AlphaFoldDB" id="A0AAE3NXC4"/>
<reference evidence="2" key="1">
    <citation type="submission" date="2023-03" db="EMBL/GenBank/DDBJ databases">
        <title>Stygiobacter electus gen. nov., sp. nov., facultatively anaerobic thermotolerant bacterium of the class Ignavibacteria from a well of Yessentuki mineral water deposit.</title>
        <authorList>
            <person name="Podosokorskaya O.A."/>
            <person name="Elcheninov A.G."/>
            <person name="Petrova N.F."/>
            <person name="Zavarzina D.G."/>
            <person name="Kublanov I.V."/>
            <person name="Merkel A.Y."/>
        </authorList>
    </citation>
    <scope>NUCLEOTIDE SEQUENCE</scope>
    <source>
        <strain evidence="2">09-Me</strain>
    </source>
</reference>
<evidence type="ECO:0000313" key="2">
    <source>
        <dbReference type="EMBL" id="MDF1611796.1"/>
    </source>
</evidence>
<feature type="compositionally biased region" description="Polar residues" evidence="1">
    <location>
        <begin position="1"/>
        <end position="19"/>
    </location>
</feature>
<dbReference type="Proteomes" id="UP001221302">
    <property type="component" value="Unassembled WGS sequence"/>
</dbReference>
<accession>A0AAE3NXC4</accession>
<keyword evidence="3" id="KW-1185">Reference proteome</keyword>
<feature type="region of interest" description="Disordered" evidence="1">
    <location>
        <begin position="1"/>
        <end position="22"/>
    </location>
</feature>
<name>A0AAE3NXC4_9BACT</name>
<comment type="caution">
    <text evidence="2">The sequence shown here is derived from an EMBL/GenBank/DDBJ whole genome shotgun (WGS) entry which is preliminary data.</text>
</comment>
<dbReference type="RefSeq" id="WP_321535563.1">
    <property type="nucleotide sequence ID" value="NZ_JARGDL010000007.1"/>
</dbReference>
<evidence type="ECO:0000256" key="1">
    <source>
        <dbReference type="SAM" id="MobiDB-lite"/>
    </source>
</evidence>
<dbReference type="EMBL" id="JARGDL010000007">
    <property type="protein sequence ID" value="MDF1611796.1"/>
    <property type="molecule type" value="Genomic_DNA"/>
</dbReference>